<evidence type="ECO:0000313" key="2">
    <source>
        <dbReference type="EMBL" id="KOF72291.1"/>
    </source>
</evidence>
<dbReference type="AlphaFoldDB" id="A0A0L8G5I2"/>
<name>A0A0L8G5I2_OCTBM</name>
<evidence type="ECO:0000256" key="1">
    <source>
        <dbReference type="SAM" id="SignalP"/>
    </source>
</evidence>
<reference evidence="2" key="1">
    <citation type="submission" date="2015-07" db="EMBL/GenBank/DDBJ databases">
        <title>MeaNS - Measles Nucleotide Surveillance Program.</title>
        <authorList>
            <person name="Tran T."/>
            <person name="Druce J."/>
        </authorList>
    </citation>
    <scope>NUCLEOTIDE SEQUENCE</scope>
    <source>
        <strain evidence="2">UCB-OBI-ISO-001</strain>
        <tissue evidence="2">Gonad</tissue>
    </source>
</reference>
<gene>
    <name evidence="2" type="ORF">OCBIM_22039701mg</name>
</gene>
<feature type="chain" id="PRO_5012926768" evidence="1">
    <location>
        <begin position="16"/>
        <end position="54"/>
    </location>
</feature>
<protein>
    <submittedName>
        <fullName evidence="2">Uncharacterized protein</fullName>
    </submittedName>
</protein>
<proteinExistence type="predicted"/>
<keyword evidence="1" id="KW-0732">Signal</keyword>
<organism evidence="2">
    <name type="scientific">Octopus bimaculoides</name>
    <name type="common">California two-spotted octopus</name>
    <dbReference type="NCBI Taxonomy" id="37653"/>
    <lineage>
        <taxon>Eukaryota</taxon>
        <taxon>Metazoa</taxon>
        <taxon>Spiralia</taxon>
        <taxon>Lophotrochozoa</taxon>
        <taxon>Mollusca</taxon>
        <taxon>Cephalopoda</taxon>
        <taxon>Coleoidea</taxon>
        <taxon>Octopodiformes</taxon>
        <taxon>Octopoda</taxon>
        <taxon>Incirrata</taxon>
        <taxon>Octopodidae</taxon>
        <taxon>Octopus</taxon>
    </lineage>
</organism>
<accession>A0A0L8G5I2</accession>
<dbReference type="EMBL" id="KQ423732">
    <property type="protein sequence ID" value="KOF72291.1"/>
    <property type="molecule type" value="Genomic_DNA"/>
</dbReference>
<feature type="signal peptide" evidence="1">
    <location>
        <begin position="1"/>
        <end position="15"/>
    </location>
</feature>
<sequence>MILFNLFVTFITCSADSLSTLSSASTLSEVSARFLDSCIEARRVRITRFGFDQG</sequence>